<evidence type="ECO:0000313" key="2">
    <source>
        <dbReference type="Proteomes" id="UP000192936"/>
    </source>
</evidence>
<dbReference type="RefSeq" id="WP_085082579.1">
    <property type="nucleotide sequence ID" value="NZ_FXAK01000001.1"/>
</dbReference>
<dbReference type="STRING" id="286727.SAMN02982917_0857"/>
<accession>A0A1X7DR01</accession>
<name>A0A1X7DR01_9PROT</name>
<dbReference type="SUPFAM" id="SSF54637">
    <property type="entry name" value="Thioesterase/thiol ester dehydrase-isomerase"/>
    <property type="match status" value="1"/>
</dbReference>
<dbReference type="AlphaFoldDB" id="A0A1X7DR01"/>
<dbReference type="OrthoDB" id="9796589at2"/>
<dbReference type="EMBL" id="FXAK01000001">
    <property type="protein sequence ID" value="SMF19783.1"/>
    <property type="molecule type" value="Genomic_DNA"/>
</dbReference>
<organism evidence="1 2">
    <name type="scientific">Azospirillum oryzae</name>
    <dbReference type="NCBI Taxonomy" id="286727"/>
    <lineage>
        <taxon>Bacteria</taxon>
        <taxon>Pseudomonadati</taxon>
        <taxon>Pseudomonadota</taxon>
        <taxon>Alphaproteobacteria</taxon>
        <taxon>Rhodospirillales</taxon>
        <taxon>Azospirillaceae</taxon>
        <taxon>Azospirillum</taxon>
    </lineage>
</organism>
<dbReference type="InterPro" id="IPR029069">
    <property type="entry name" value="HotDog_dom_sf"/>
</dbReference>
<reference evidence="1 2" key="1">
    <citation type="submission" date="2017-04" db="EMBL/GenBank/DDBJ databases">
        <authorList>
            <person name="Afonso C.L."/>
            <person name="Miller P.J."/>
            <person name="Scott M.A."/>
            <person name="Spackman E."/>
            <person name="Goraichik I."/>
            <person name="Dimitrov K.M."/>
            <person name="Suarez D.L."/>
            <person name="Swayne D.E."/>
        </authorList>
    </citation>
    <scope>NUCLEOTIDE SEQUENCE [LARGE SCALE GENOMIC DNA]</scope>
    <source>
        <strain evidence="1 2">A2P</strain>
    </source>
</reference>
<evidence type="ECO:0000313" key="1">
    <source>
        <dbReference type="EMBL" id="SMF19783.1"/>
    </source>
</evidence>
<gene>
    <name evidence="1" type="ORF">SAMN02982917_0857</name>
</gene>
<sequence length="162" mass="17801">MTIGNQDQEGPTIGLGFHFEDLPVGTRFRTVARTITESDLTAFVNLSWFTEELFTNTADREHMAIAGRVVPAALVYSFSEGLLTASMQRTGLAFLNAEIDVKAPTFVGDTIHVACEVIEARPTSKPGRGLIRTFNRVTRQDGTIVLTYNPLRMLRTRDGAPG</sequence>
<protein>
    <submittedName>
        <fullName evidence="1">Acyl dehydratase</fullName>
    </submittedName>
</protein>
<dbReference type="PANTHER" id="PTHR43664:SF1">
    <property type="entry name" value="BETA-METHYLMALYL-COA DEHYDRATASE"/>
    <property type="match status" value="1"/>
</dbReference>
<dbReference type="InterPro" id="IPR052342">
    <property type="entry name" value="MCH/BMMD"/>
</dbReference>
<dbReference type="PANTHER" id="PTHR43664">
    <property type="entry name" value="MONOAMINE OXIDASE-RELATED"/>
    <property type="match status" value="1"/>
</dbReference>
<dbReference type="Proteomes" id="UP000192936">
    <property type="component" value="Unassembled WGS sequence"/>
</dbReference>
<dbReference type="Gene3D" id="3.10.129.10">
    <property type="entry name" value="Hotdog Thioesterase"/>
    <property type="match status" value="1"/>
</dbReference>
<proteinExistence type="predicted"/>